<evidence type="ECO:0000313" key="2">
    <source>
        <dbReference type="Proteomes" id="UP000800082"/>
    </source>
</evidence>
<sequence length="166" mass="18317">MCTAHDTQKLCNTQLDPFEPATSSLAASPRTGRHCHDPIQVPTAKSSFEAQHPAPCILELDLSSRRRENHTLKDPVLVSPVLVVRCRDVPTFSSLDAAAGELAMRIDSHKRQSPRRNRLVLSLAFSTLEAKSRVGREATEHFDSGSLGQHHDGSPDFICLPNICRE</sequence>
<dbReference type="Proteomes" id="UP000800082">
    <property type="component" value="Unassembled WGS sequence"/>
</dbReference>
<proteinExistence type="predicted"/>
<keyword evidence="2" id="KW-1185">Reference proteome</keyword>
<reference evidence="1" key="1">
    <citation type="journal article" date="2020" name="Stud. Mycol.">
        <title>101 Dothideomycetes genomes: a test case for predicting lifestyles and emergence of pathogens.</title>
        <authorList>
            <person name="Haridas S."/>
            <person name="Albert R."/>
            <person name="Binder M."/>
            <person name="Bloem J."/>
            <person name="Labutti K."/>
            <person name="Salamov A."/>
            <person name="Andreopoulos B."/>
            <person name="Baker S."/>
            <person name="Barry K."/>
            <person name="Bills G."/>
            <person name="Bluhm B."/>
            <person name="Cannon C."/>
            <person name="Castanera R."/>
            <person name="Culley D."/>
            <person name="Daum C."/>
            <person name="Ezra D."/>
            <person name="Gonzalez J."/>
            <person name="Henrissat B."/>
            <person name="Kuo A."/>
            <person name="Liang C."/>
            <person name="Lipzen A."/>
            <person name="Lutzoni F."/>
            <person name="Magnuson J."/>
            <person name="Mondo S."/>
            <person name="Nolan M."/>
            <person name="Ohm R."/>
            <person name="Pangilinan J."/>
            <person name="Park H.-J."/>
            <person name="Ramirez L."/>
            <person name="Alfaro M."/>
            <person name="Sun H."/>
            <person name="Tritt A."/>
            <person name="Yoshinaga Y."/>
            <person name="Zwiers L.-H."/>
            <person name="Turgeon B."/>
            <person name="Goodwin S."/>
            <person name="Spatafora J."/>
            <person name="Crous P."/>
            <person name="Grigoriev I."/>
        </authorList>
    </citation>
    <scope>NUCLEOTIDE SEQUENCE</scope>
    <source>
        <strain evidence="1">CBS 183.55</strain>
    </source>
</reference>
<gene>
    <name evidence="1" type="ORF">M421DRAFT_421718</name>
</gene>
<accession>A0A6A5RIB2</accession>
<name>A0A6A5RIB2_9PLEO</name>
<dbReference type="EMBL" id="ML978972">
    <property type="protein sequence ID" value="KAF1927319.1"/>
    <property type="molecule type" value="Genomic_DNA"/>
</dbReference>
<dbReference type="AlphaFoldDB" id="A0A6A5RIB2"/>
<protein>
    <submittedName>
        <fullName evidence="1">Uncharacterized protein</fullName>
    </submittedName>
</protein>
<organism evidence="1 2">
    <name type="scientific">Didymella exigua CBS 183.55</name>
    <dbReference type="NCBI Taxonomy" id="1150837"/>
    <lineage>
        <taxon>Eukaryota</taxon>
        <taxon>Fungi</taxon>
        <taxon>Dikarya</taxon>
        <taxon>Ascomycota</taxon>
        <taxon>Pezizomycotina</taxon>
        <taxon>Dothideomycetes</taxon>
        <taxon>Pleosporomycetidae</taxon>
        <taxon>Pleosporales</taxon>
        <taxon>Pleosporineae</taxon>
        <taxon>Didymellaceae</taxon>
        <taxon>Didymella</taxon>
    </lineage>
</organism>
<dbReference type="GeneID" id="54350591"/>
<evidence type="ECO:0000313" key="1">
    <source>
        <dbReference type="EMBL" id="KAF1927319.1"/>
    </source>
</evidence>
<dbReference type="RefSeq" id="XP_033447571.1">
    <property type="nucleotide sequence ID" value="XM_033592923.1"/>
</dbReference>